<organism evidence="1 2">
    <name type="scientific">[Candida] jaroonii</name>
    <dbReference type="NCBI Taxonomy" id="467808"/>
    <lineage>
        <taxon>Eukaryota</taxon>
        <taxon>Fungi</taxon>
        <taxon>Dikarya</taxon>
        <taxon>Ascomycota</taxon>
        <taxon>Saccharomycotina</taxon>
        <taxon>Pichiomycetes</taxon>
        <taxon>Debaryomycetaceae</taxon>
        <taxon>Yamadazyma</taxon>
    </lineage>
</organism>
<protein>
    <submittedName>
        <fullName evidence="1">Elongation factor 1 alpha-like protein</fullName>
    </submittedName>
</protein>
<accession>A0ACA9Y2S8</accession>
<gene>
    <name evidence="1" type="ORF">CLIB1444_02S04500</name>
</gene>
<evidence type="ECO:0000313" key="1">
    <source>
        <dbReference type="EMBL" id="CAH6719261.1"/>
    </source>
</evidence>
<sequence>MSKLSALAKLRSQKKSNEGNKSVDILNRLTGDSPTPISRESIPRKLIIKENKPEPEINEVKEIPTKSIPNDTPKRKLDIDYSLSVDTSLMVEAKVYHETQKRHKINPSLYRLITNELDIETVKKNFSKESPDDKIENAQKQAFNQNFKNLTVDEKPKEVKVKDQKKIDTSKISKIYSKPHKSFVVIGHVDAGKSTLMGRILLDLGIVDIKTLNKLIKESESIGKGSFALAWVMDQTSEERARGVTIDIVSTNFETSKTRFTAIDAPGHKDFVPQMINGVCQSDFALLIVDSITGEFESGFNSSGQTKEHTIIARNSGVEKLCVVVNKLDKENWSEHRFEFIVDTMKDYLINEIGYEESQIDFIPLSGLSGNNVIKRESIDDFNWYKGPSLIEYLEDIEISTSTTDEITKEPFNLVINDIIEATNEVQIIGKIISGSISNGDAIKILPLDQTLKITKLKNDGKTVEFGIKGEIVELSVNKKQLENLDDVVIGDIITNSTKVETVETFECELSLFNLTKPLLIGTPFILFRSNFNLPCKLTKIVSTNGRKRKHLISNQQAVVQITIDSNRLLPLCKFDDDPILGKVVIRKEGTTIGAGKITKLSDA</sequence>
<dbReference type="EMBL" id="CALSDN010000002">
    <property type="protein sequence ID" value="CAH6719261.1"/>
    <property type="molecule type" value="Genomic_DNA"/>
</dbReference>
<name>A0ACA9Y2S8_9ASCO</name>
<keyword evidence="2" id="KW-1185">Reference proteome</keyword>
<comment type="caution">
    <text evidence="1">The sequence shown here is derived from an EMBL/GenBank/DDBJ whole genome shotgun (WGS) entry which is preliminary data.</text>
</comment>
<reference evidence="1" key="1">
    <citation type="submission" date="2022-06" db="EMBL/GenBank/DDBJ databases">
        <authorList>
            <person name="Legras J.-L."/>
            <person name="Devillers H."/>
            <person name="Grondin C."/>
        </authorList>
    </citation>
    <scope>NUCLEOTIDE SEQUENCE</scope>
    <source>
        <strain evidence="1">CLIB 1444</strain>
    </source>
</reference>
<dbReference type="Proteomes" id="UP001152531">
    <property type="component" value="Unassembled WGS sequence"/>
</dbReference>
<proteinExistence type="predicted"/>
<evidence type="ECO:0000313" key="2">
    <source>
        <dbReference type="Proteomes" id="UP001152531"/>
    </source>
</evidence>